<evidence type="ECO:0000256" key="12">
    <source>
        <dbReference type="SAM" id="MobiDB-lite"/>
    </source>
</evidence>
<comment type="subcellular location">
    <subcellularLocation>
        <location evidence="2">Cell inner membrane</location>
        <topology evidence="2">Multi-pass membrane protein</topology>
    </subcellularLocation>
</comment>
<dbReference type="Pfam" id="PF01590">
    <property type="entry name" value="GAF"/>
    <property type="match status" value="1"/>
</dbReference>
<dbReference type="Pfam" id="PF02518">
    <property type="entry name" value="HATPase_c"/>
    <property type="match status" value="1"/>
</dbReference>
<reference evidence="15 16" key="1">
    <citation type="submission" date="2016-01" db="EMBL/GenBank/DDBJ databases">
        <authorList>
            <person name="Peeters C."/>
        </authorList>
    </citation>
    <scope>NUCLEOTIDE SEQUENCE [LARGE SCALE GENOMIC DNA]</scope>
    <source>
        <strain evidence="15">LMG 29315</strain>
    </source>
</reference>
<comment type="similarity">
    <text evidence="3">In the N-terminal section; belongs to the phytochrome family.</text>
</comment>
<evidence type="ECO:0000256" key="10">
    <source>
        <dbReference type="ARBA" id="ARBA00022991"/>
    </source>
</evidence>
<dbReference type="InterPro" id="IPR005467">
    <property type="entry name" value="His_kinase_dom"/>
</dbReference>
<dbReference type="InterPro" id="IPR016132">
    <property type="entry name" value="Phyto_chromo_attachment"/>
</dbReference>
<dbReference type="InterPro" id="IPR013515">
    <property type="entry name" value="Phytochrome_cen-reg"/>
</dbReference>
<dbReference type="Proteomes" id="UP000198263">
    <property type="component" value="Unassembled WGS sequence"/>
</dbReference>
<dbReference type="SMART" id="SM00388">
    <property type="entry name" value="HisKA"/>
    <property type="match status" value="1"/>
</dbReference>
<dbReference type="InterPro" id="IPR043150">
    <property type="entry name" value="Phytochrome_PHY_sf"/>
</dbReference>
<evidence type="ECO:0000256" key="4">
    <source>
        <dbReference type="ARBA" id="ARBA00012438"/>
    </source>
</evidence>
<dbReference type="InterPro" id="IPR003018">
    <property type="entry name" value="GAF"/>
</dbReference>
<keyword evidence="5" id="KW-0600">Photoreceptor protein</keyword>
<dbReference type="AlphaFoldDB" id="A0A658QXR3"/>
<dbReference type="InterPro" id="IPR003661">
    <property type="entry name" value="HisK_dim/P_dom"/>
</dbReference>
<dbReference type="InterPro" id="IPR003594">
    <property type="entry name" value="HATPase_dom"/>
</dbReference>
<evidence type="ECO:0000313" key="16">
    <source>
        <dbReference type="Proteomes" id="UP000198263"/>
    </source>
</evidence>
<dbReference type="Gene3D" id="3.30.565.10">
    <property type="entry name" value="Histidine kinase-like ATPase, C-terminal domain"/>
    <property type="match status" value="1"/>
</dbReference>
<keyword evidence="9 15" id="KW-0418">Kinase</keyword>
<dbReference type="PANTHER" id="PTHR42878">
    <property type="entry name" value="TWO-COMPONENT HISTIDINE KINASE"/>
    <property type="match status" value="1"/>
</dbReference>
<feature type="domain" description="Histidine kinase" evidence="14">
    <location>
        <begin position="577"/>
        <end position="795"/>
    </location>
</feature>
<organism evidence="15 16">
    <name type="scientific">Caballeronia concitans</name>
    <dbReference type="NCBI Taxonomy" id="1777133"/>
    <lineage>
        <taxon>Bacteria</taxon>
        <taxon>Pseudomonadati</taxon>
        <taxon>Pseudomonadota</taxon>
        <taxon>Betaproteobacteria</taxon>
        <taxon>Burkholderiales</taxon>
        <taxon>Burkholderiaceae</taxon>
        <taxon>Caballeronia</taxon>
    </lineage>
</organism>
<dbReference type="EMBL" id="FCNV02000004">
    <property type="protein sequence ID" value="SAL31769.1"/>
    <property type="molecule type" value="Genomic_DNA"/>
</dbReference>
<dbReference type="InterPro" id="IPR013654">
    <property type="entry name" value="PAS_2"/>
</dbReference>
<dbReference type="PANTHER" id="PTHR42878:SF15">
    <property type="entry name" value="BACTERIOPHYTOCHROME"/>
    <property type="match status" value="1"/>
</dbReference>
<dbReference type="GO" id="GO:0007234">
    <property type="term" value="P:osmosensory signaling via phosphorelay pathway"/>
    <property type="evidence" value="ECO:0007669"/>
    <property type="project" value="TreeGrafter"/>
</dbReference>
<protein>
    <recommendedName>
        <fullName evidence="4">histidine kinase</fullName>
        <ecNumber evidence="4">2.7.13.3</ecNumber>
    </recommendedName>
</protein>
<dbReference type="SMART" id="SM00065">
    <property type="entry name" value="GAF"/>
    <property type="match status" value="1"/>
</dbReference>
<feature type="region of interest" description="Disordered" evidence="12">
    <location>
        <begin position="817"/>
        <end position="836"/>
    </location>
</feature>
<keyword evidence="16" id="KW-1185">Reference proteome</keyword>
<dbReference type="SUPFAM" id="SSF55781">
    <property type="entry name" value="GAF domain-like"/>
    <property type="match status" value="2"/>
</dbReference>
<feature type="domain" description="Phytochrome chromophore attachment site" evidence="13">
    <location>
        <begin position="198"/>
        <end position="356"/>
    </location>
</feature>
<dbReference type="InterPro" id="IPR001294">
    <property type="entry name" value="Phytochrome"/>
</dbReference>
<dbReference type="InterPro" id="IPR035965">
    <property type="entry name" value="PAS-like_dom_sf"/>
</dbReference>
<dbReference type="CDD" id="cd00082">
    <property type="entry name" value="HisKA"/>
    <property type="match status" value="1"/>
</dbReference>
<dbReference type="SUPFAM" id="SSF55874">
    <property type="entry name" value="ATPase domain of HSP90 chaperone/DNA topoisomerase II/histidine kinase"/>
    <property type="match status" value="1"/>
</dbReference>
<evidence type="ECO:0000256" key="2">
    <source>
        <dbReference type="ARBA" id="ARBA00004429"/>
    </source>
</evidence>
<proteinExistence type="inferred from homology"/>
<gene>
    <name evidence="15" type="ORF">AWB72_02822</name>
</gene>
<evidence type="ECO:0000256" key="11">
    <source>
        <dbReference type="ARBA" id="ARBA00023170"/>
    </source>
</evidence>
<dbReference type="InterPro" id="IPR029016">
    <property type="entry name" value="GAF-like_dom_sf"/>
</dbReference>
<evidence type="ECO:0000256" key="6">
    <source>
        <dbReference type="ARBA" id="ARBA00022553"/>
    </source>
</evidence>
<keyword evidence="7" id="KW-0716">Sensory transduction</keyword>
<dbReference type="GO" id="GO:0009881">
    <property type="term" value="F:photoreceptor activity"/>
    <property type="evidence" value="ECO:0007669"/>
    <property type="project" value="UniProtKB-KW"/>
</dbReference>
<dbReference type="Gene3D" id="3.30.450.40">
    <property type="match status" value="1"/>
</dbReference>
<evidence type="ECO:0000256" key="8">
    <source>
        <dbReference type="ARBA" id="ARBA00022679"/>
    </source>
</evidence>
<keyword evidence="8" id="KW-0808">Transferase</keyword>
<keyword evidence="10" id="KW-0157">Chromophore</keyword>
<evidence type="ECO:0000256" key="9">
    <source>
        <dbReference type="ARBA" id="ARBA00022777"/>
    </source>
</evidence>
<evidence type="ECO:0000256" key="5">
    <source>
        <dbReference type="ARBA" id="ARBA00022543"/>
    </source>
</evidence>
<name>A0A658QXR3_9BURK</name>
<dbReference type="Gene3D" id="3.30.450.20">
    <property type="entry name" value="PAS domain"/>
    <property type="match status" value="1"/>
</dbReference>
<dbReference type="InterPro" id="IPR036890">
    <property type="entry name" value="HATPase_C_sf"/>
</dbReference>
<evidence type="ECO:0000259" key="14">
    <source>
        <dbReference type="PROSITE" id="PS50109"/>
    </source>
</evidence>
<dbReference type="Pfam" id="PF00512">
    <property type="entry name" value="HisKA"/>
    <property type="match status" value="1"/>
</dbReference>
<dbReference type="GO" id="GO:0030295">
    <property type="term" value="F:protein kinase activator activity"/>
    <property type="evidence" value="ECO:0007669"/>
    <property type="project" value="TreeGrafter"/>
</dbReference>
<keyword evidence="11" id="KW-0675">Receptor</keyword>
<dbReference type="SUPFAM" id="SSF55785">
    <property type="entry name" value="PYP-like sensor domain (PAS domain)"/>
    <property type="match status" value="1"/>
</dbReference>
<dbReference type="InterPro" id="IPR050351">
    <property type="entry name" value="BphY/WalK/GraS-like"/>
</dbReference>
<dbReference type="FunFam" id="3.30.565.10:FF:000006">
    <property type="entry name" value="Sensor histidine kinase WalK"/>
    <property type="match status" value="1"/>
</dbReference>
<comment type="catalytic activity">
    <reaction evidence="1">
        <text>ATP + protein L-histidine = ADP + protein N-phospho-L-histidine.</text>
        <dbReference type="EC" id="2.7.13.3"/>
    </reaction>
</comment>
<keyword evidence="6" id="KW-0597">Phosphoprotein</keyword>
<evidence type="ECO:0000256" key="1">
    <source>
        <dbReference type="ARBA" id="ARBA00000085"/>
    </source>
</evidence>
<dbReference type="GO" id="GO:0006355">
    <property type="term" value="P:regulation of DNA-templated transcription"/>
    <property type="evidence" value="ECO:0007669"/>
    <property type="project" value="InterPro"/>
</dbReference>
<dbReference type="InterPro" id="IPR036097">
    <property type="entry name" value="HisK_dim/P_sf"/>
</dbReference>
<dbReference type="Gene3D" id="3.30.450.270">
    <property type="match status" value="1"/>
</dbReference>
<dbReference type="PROSITE" id="PS50046">
    <property type="entry name" value="PHYTOCHROME_2"/>
    <property type="match status" value="1"/>
</dbReference>
<dbReference type="Pfam" id="PF00360">
    <property type="entry name" value="PHY"/>
    <property type="match status" value="1"/>
</dbReference>
<dbReference type="GO" id="GO:0000156">
    <property type="term" value="F:phosphorelay response regulator activity"/>
    <property type="evidence" value="ECO:0007669"/>
    <property type="project" value="TreeGrafter"/>
</dbReference>
<accession>A0A658QXR3</accession>
<dbReference type="SUPFAM" id="SSF47384">
    <property type="entry name" value="Homodimeric domain of signal transducing histidine kinase"/>
    <property type="match status" value="1"/>
</dbReference>
<evidence type="ECO:0000256" key="7">
    <source>
        <dbReference type="ARBA" id="ARBA00022606"/>
    </source>
</evidence>
<dbReference type="PROSITE" id="PS50109">
    <property type="entry name" value="HIS_KIN"/>
    <property type="match status" value="1"/>
</dbReference>
<evidence type="ECO:0000259" key="13">
    <source>
        <dbReference type="PROSITE" id="PS50046"/>
    </source>
</evidence>
<dbReference type="GO" id="GO:0000155">
    <property type="term" value="F:phosphorelay sensor kinase activity"/>
    <property type="evidence" value="ECO:0007669"/>
    <property type="project" value="InterPro"/>
</dbReference>
<sequence length="836" mass="92788">MKKREHHHRCDFDARGASKSCTLRRFARIQSRWRGFFQTMMDNTTTAHINEPGAVDASAYAECAREPIHIPGGIQPHGVLISVDAEGVILQISGNIEPVARMSPHACIGQPLSILLGEHTSERARTRLHELTRDGAAIHVGNVNIEGWAHQGPLAIVVHRHEGLLFVEVEPAQDTADVFSTMYPLVRTFVTEVQSMRTVEQICQFAATEIQRIAGFGRTLVYRFDEEGHGHVLAEAIEPGYPSYLNQYFPASDIPAQARELYRRNPIRLISNANYEAAPLVPPLHPQTGRPTDLTYASLRSVSPVHLQYMRNMGTLASMSMSILVDDKLWGLISCHHATPRLPPFEVRTACEHVAQIVSLQIEARETQAEAQYRLELRHMLSKLLSSMANTDSFVEALVNDAPDLLGFTRSSGAAVIFEGRTSLIGVTPSEQQVSALVDWLDNQSEDVVMSDRASEECPVLKDAADIAGFLAVSISKIYRNYVVWFRREVVQTIEWAGDPRAKLTGLATSLSPRVSFDTWTDVVRNRSLPWRAAEREIALEFRAAVLGIVLRRAEEIAQLATELGRANHELEGFSYTVSHDLRAPLRHVVSFADLLRQIDGDKLSDRGRGYLDRVVTSARFGGRLVDDLLSFAQLGRAALRPHKVDVHALVHTVIQNDIEEQSSSRVHWSVDALPSIEGDHVFLHVAFANVIANAVKFSAPREKPAIEVGAYEGTGELAGHEVYFVRDNGVGFDMRYVDKLFGVFQRLHVNEQFQGTGIGLANVRRIIERHGGKVWAEGVLDQGATFFMALPKQFRPESGVRRDTAASALARLAAGTGGTGHDIEQLVKRSQQDKK</sequence>
<dbReference type="GO" id="GO:0009584">
    <property type="term" value="P:detection of visible light"/>
    <property type="evidence" value="ECO:0007669"/>
    <property type="project" value="InterPro"/>
</dbReference>
<comment type="caution">
    <text evidence="15">The sequence shown here is derived from an EMBL/GenBank/DDBJ whole genome shotgun (WGS) entry which is preliminary data.</text>
</comment>
<dbReference type="PRINTS" id="PR01033">
    <property type="entry name" value="PHYTOCHROME"/>
</dbReference>
<dbReference type="GO" id="GO:0005886">
    <property type="term" value="C:plasma membrane"/>
    <property type="evidence" value="ECO:0007669"/>
    <property type="project" value="UniProtKB-SubCell"/>
</dbReference>
<dbReference type="Gene3D" id="1.10.287.130">
    <property type="match status" value="1"/>
</dbReference>
<dbReference type="Pfam" id="PF08446">
    <property type="entry name" value="PAS_2"/>
    <property type="match status" value="1"/>
</dbReference>
<dbReference type="SMART" id="SM00387">
    <property type="entry name" value="HATPase_c"/>
    <property type="match status" value="1"/>
</dbReference>
<evidence type="ECO:0000256" key="3">
    <source>
        <dbReference type="ARBA" id="ARBA00006402"/>
    </source>
</evidence>
<evidence type="ECO:0000313" key="15">
    <source>
        <dbReference type="EMBL" id="SAL31769.1"/>
    </source>
</evidence>
<feature type="compositionally biased region" description="Basic and acidic residues" evidence="12">
    <location>
        <begin position="822"/>
        <end position="836"/>
    </location>
</feature>
<dbReference type="EC" id="2.7.13.3" evidence="4"/>